<dbReference type="SUPFAM" id="SSF75005">
    <property type="entry name" value="Arabinanase/levansucrase/invertase"/>
    <property type="match status" value="1"/>
</dbReference>
<dbReference type="PANTHER" id="PTHR22925:SF3">
    <property type="entry name" value="GLYCOSYL HYDROLASE FAMILY PROTEIN 43"/>
    <property type="match status" value="1"/>
</dbReference>
<dbReference type="GO" id="GO:0004553">
    <property type="term" value="F:hydrolase activity, hydrolyzing O-glycosyl compounds"/>
    <property type="evidence" value="ECO:0007669"/>
    <property type="project" value="InterPro"/>
</dbReference>
<reference evidence="6" key="1">
    <citation type="submission" date="2022-05" db="EMBL/GenBank/DDBJ databases">
        <title>Sphingomonas sp. strain RP10 Genome sequencing and assembly.</title>
        <authorList>
            <person name="Kim I."/>
        </authorList>
    </citation>
    <scope>NUCLEOTIDE SEQUENCE</scope>
    <source>
        <strain evidence="6">RP10</strain>
    </source>
</reference>
<comment type="caution">
    <text evidence="6">The sequence shown here is derived from an EMBL/GenBank/DDBJ whole genome shotgun (WGS) entry which is preliminary data.</text>
</comment>
<dbReference type="Gene3D" id="2.60.120.260">
    <property type="entry name" value="Galactose-binding domain-like"/>
    <property type="match status" value="1"/>
</dbReference>
<keyword evidence="3 4" id="KW-0326">Glycosidase</keyword>
<dbReference type="Proteomes" id="UP001139486">
    <property type="component" value="Unassembled WGS sequence"/>
</dbReference>
<dbReference type="Pfam" id="PF04616">
    <property type="entry name" value="Glyco_hydro_43"/>
    <property type="match status" value="1"/>
</dbReference>
<accession>A0A9X2HP86</accession>
<comment type="similarity">
    <text evidence="1 4">Belongs to the glycosyl hydrolase 43 family.</text>
</comment>
<dbReference type="InterPro" id="IPR006710">
    <property type="entry name" value="Glyco_hydro_43"/>
</dbReference>
<gene>
    <name evidence="6" type="ORF">M9979_07070</name>
</gene>
<feature type="chain" id="PRO_5040862163" evidence="5">
    <location>
        <begin position="20"/>
        <end position="496"/>
    </location>
</feature>
<feature type="signal peptide" evidence="5">
    <location>
        <begin position="1"/>
        <end position="19"/>
    </location>
</feature>
<dbReference type="PANTHER" id="PTHR22925">
    <property type="entry name" value="GLYCOSYL HYDROLASE 43 FAMILY MEMBER"/>
    <property type="match status" value="1"/>
</dbReference>
<name>A0A9X2HP86_9SPHN</name>
<dbReference type="AlphaFoldDB" id="A0A9X2HP86"/>
<evidence type="ECO:0000313" key="7">
    <source>
        <dbReference type="Proteomes" id="UP001139486"/>
    </source>
</evidence>
<dbReference type="CDD" id="cd18823">
    <property type="entry name" value="GH43_RcAra43A-like"/>
    <property type="match status" value="1"/>
</dbReference>
<evidence type="ECO:0000256" key="1">
    <source>
        <dbReference type="ARBA" id="ARBA00009865"/>
    </source>
</evidence>
<sequence length="496" mass="53648">MKRAAIAMLVALSSQGAPAQTIHNDVFWKDTSGTPIYSQGGGMLKVGRRYYWYGAKYEEAVAYARQPAVHAANPHFSAVTVYSSENLVDWRFEGNAITVGAAGQRFARDAWMGRLGVVYNARTRKYVLVSQYAGKETGPGIVFATSDTPAGPFVFARHQAVVDGVATRTPGDQTVFVDDDGNPYLIFSGSGDRRSLYVAPLDGPDYLHVGPATRVYDVPGGGREGNAMFKHGGLYYFCSSELHGWNASRSYYMTARAITGPYGPERSLQGTEADFSHVSQNGFFIPVQGTEATTILYAGDRWSDFAGNGIGYNVWVPLSFEGDVPHFRSLSAIDLDTRRGRWTVGAANNYVLNPSFEADRVPQTGVAGWVTSWTNLKGAAPIVNTLGGRTGRWALTLAPTAAAMGSAVQTITLPNGRYALRAWVKSTGGQAVARLFATGYGGATIARDLMQADRWTEITLPSIEVTNQHLQIGAYVESTDRQALVVDDFQLVGTDP</sequence>
<evidence type="ECO:0000256" key="4">
    <source>
        <dbReference type="RuleBase" id="RU361187"/>
    </source>
</evidence>
<keyword evidence="5" id="KW-0732">Signal</keyword>
<keyword evidence="7" id="KW-1185">Reference proteome</keyword>
<dbReference type="EMBL" id="JAMLDY010000007">
    <property type="protein sequence ID" value="MCP3734633.1"/>
    <property type="molecule type" value="Genomic_DNA"/>
</dbReference>
<dbReference type="GO" id="GO:0005975">
    <property type="term" value="P:carbohydrate metabolic process"/>
    <property type="evidence" value="ECO:0007669"/>
    <property type="project" value="InterPro"/>
</dbReference>
<evidence type="ECO:0000313" key="6">
    <source>
        <dbReference type="EMBL" id="MCP3734633.1"/>
    </source>
</evidence>
<evidence type="ECO:0000256" key="5">
    <source>
        <dbReference type="SAM" id="SignalP"/>
    </source>
</evidence>
<evidence type="ECO:0000256" key="2">
    <source>
        <dbReference type="ARBA" id="ARBA00022801"/>
    </source>
</evidence>
<dbReference type="InterPro" id="IPR023296">
    <property type="entry name" value="Glyco_hydro_beta-prop_sf"/>
</dbReference>
<evidence type="ECO:0000256" key="3">
    <source>
        <dbReference type="ARBA" id="ARBA00023295"/>
    </source>
</evidence>
<protein>
    <submittedName>
        <fullName evidence="6">Family 43 glycosylhydrolase</fullName>
    </submittedName>
</protein>
<keyword evidence="2 4" id="KW-0378">Hydrolase</keyword>
<dbReference type="Gene3D" id="2.115.10.20">
    <property type="entry name" value="Glycosyl hydrolase domain, family 43"/>
    <property type="match status" value="1"/>
</dbReference>
<proteinExistence type="inferred from homology"/>
<organism evidence="6 7">
    <name type="scientific">Sphingomonas liriopis</name>
    <dbReference type="NCBI Taxonomy" id="2949094"/>
    <lineage>
        <taxon>Bacteria</taxon>
        <taxon>Pseudomonadati</taxon>
        <taxon>Pseudomonadota</taxon>
        <taxon>Alphaproteobacteria</taxon>
        <taxon>Sphingomonadales</taxon>
        <taxon>Sphingomonadaceae</taxon>
        <taxon>Sphingomonas</taxon>
    </lineage>
</organism>
<dbReference type="RefSeq" id="WP_254288637.1">
    <property type="nucleotide sequence ID" value="NZ_JAMLDY010000007.1"/>
</dbReference>